<dbReference type="SUPFAM" id="SSF48498">
    <property type="entry name" value="Tetracyclin repressor-like, C-terminal domain"/>
    <property type="match status" value="1"/>
</dbReference>
<sequence>MTHPRRRLRPEQRRAEILDAALEVFAERGYRGASLAAVADKVGLTQQGLLHYFPGKDALLIEVLRRRDEVDSGAYTPSGNGLEMMEKLVTHNATLPGLVQSFTVLSADSVTDNHPAKEFFTERYRRTRETLAESIRREFGEEPPGGLTPEQAAALLVAVMDGLQLQWLLDPGEVDMAAVFHAFAGLLRSASPAAPPAPSSPTDHGYAG</sequence>
<evidence type="ECO:0000313" key="7">
    <source>
        <dbReference type="EMBL" id="MFC4135503.1"/>
    </source>
</evidence>
<evidence type="ECO:0000256" key="2">
    <source>
        <dbReference type="ARBA" id="ARBA00023015"/>
    </source>
</evidence>
<evidence type="ECO:0000313" key="8">
    <source>
        <dbReference type="Proteomes" id="UP001595816"/>
    </source>
</evidence>
<comment type="caution">
    <text evidence="7">The sequence shown here is derived from an EMBL/GenBank/DDBJ whole genome shotgun (WGS) entry which is preliminary data.</text>
</comment>
<dbReference type="PANTHER" id="PTHR30055">
    <property type="entry name" value="HTH-TYPE TRANSCRIPTIONAL REGULATOR RUTR"/>
    <property type="match status" value="1"/>
</dbReference>
<name>A0ABV8LYQ5_9ACTN</name>
<evidence type="ECO:0000256" key="1">
    <source>
        <dbReference type="ARBA" id="ARBA00022491"/>
    </source>
</evidence>
<keyword evidence="3 5" id="KW-0238">DNA-binding</keyword>
<evidence type="ECO:0000256" key="4">
    <source>
        <dbReference type="ARBA" id="ARBA00023163"/>
    </source>
</evidence>
<dbReference type="Proteomes" id="UP001595816">
    <property type="component" value="Unassembled WGS sequence"/>
</dbReference>
<keyword evidence="1" id="KW-0678">Repressor</keyword>
<protein>
    <submittedName>
        <fullName evidence="7">TetR/AcrR family transcriptional regulator</fullName>
    </submittedName>
</protein>
<dbReference type="Pfam" id="PF00440">
    <property type="entry name" value="TetR_N"/>
    <property type="match status" value="1"/>
</dbReference>
<keyword evidence="4" id="KW-0804">Transcription</keyword>
<dbReference type="InterPro" id="IPR036271">
    <property type="entry name" value="Tet_transcr_reg_TetR-rel_C_sf"/>
</dbReference>
<dbReference type="EMBL" id="JBHSAY010000022">
    <property type="protein sequence ID" value="MFC4135503.1"/>
    <property type="molecule type" value="Genomic_DNA"/>
</dbReference>
<keyword evidence="2" id="KW-0805">Transcription regulation</keyword>
<dbReference type="InterPro" id="IPR009057">
    <property type="entry name" value="Homeodomain-like_sf"/>
</dbReference>
<organism evidence="7 8">
    <name type="scientific">Hamadaea flava</name>
    <dbReference type="NCBI Taxonomy" id="1742688"/>
    <lineage>
        <taxon>Bacteria</taxon>
        <taxon>Bacillati</taxon>
        <taxon>Actinomycetota</taxon>
        <taxon>Actinomycetes</taxon>
        <taxon>Micromonosporales</taxon>
        <taxon>Micromonosporaceae</taxon>
        <taxon>Hamadaea</taxon>
    </lineage>
</organism>
<dbReference type="Pfam" id="PF13977">
    <property type="entry name" value="TetR_C_6"/>
    <property type="match status" value="1"/>
</dbReference>
<dbReference type="InterPro" id="IPR001647">
    <property type="entry name" value="HTH_TetR"/>
</dbReference>
<dbReference type="PROSITE" id="PS50977">
    <property type="entry name" value="HTH_TETR_2"/>
    <property type="match status" value="1"/>
</dbReference>
<proteinExistence type="predicted"/>
<feature type="DNA-binding region" description="H-T-H motif" evidence="5">
    <location>
        <begin position="34"/>
        <end position="53"/>
    </location>
</feature>
<keyword evidence="8" id="KW-1185">Reference proteome</keyword>
<dbReference type="RefSeq" id="WP_253756206.1">
    <property type="nucleotide sequence ID" value="NZ_JAMZDZ010000001.1"/>
</dbReference>
<gene>
    <name evidence="7" type="ORF">ACFOZ4_33230</name>
</gene>
<evidence type="ECO:0000256" key="3">
    <source>
        <dbReference type="ARBA" id="ARBA00023125"/>
    </source>
</evidence>
<dbReference type="InterPro" id="IPR050109">
    <property type="entry name" value="HTH-type_TetR-like_transc_reg"/>
</dbReference>
<evidence type="ECO:0000256" key="5">
    <source>
        <dbReference type="PROSITE-ProRule" id="PRU00335"/>
    </source>
</evidence>
<dbReference type="SUPFAM" id="SSF46689">
    <property type="entry name" value="Homeodomain-like"/>
    <property type="match status" value="1"/>
</dbReference>
<dbReference type="PANTHER" id="PTHR30055:SF234">
    <property type="entry name" value="HTH-TYPE TRANSCRIPTIONAL REGULATOR BETI"/>
    <property type="match status" value="1"/>
</dbReference>
<reference evidence="8" key="1">
    <citation type="journal article" date="2019" name="Int. J. Syst. Evol. Microbiol.">
        <title>The Global Catalogue of Microorganisms (GCM) 10K type strain sequencing project: providing services to taxonomists for standard genome sequencing and annotation.</title>
        <authorList>
            <consortium name="The Broad Institute Genomics Platform"/>
            <consortium name="The Broad Institute Genome Sequencing Center for Infectious Disease"/>
            <person name="Wu L."/>
            <person name="Ma J."/>
        </authorList>
    </citation>
    <scope>NUCLEOTIDE SEQUENCE [LARGE SCALE GENOMIC DNA]</scope>
    <source>
        <strain evidence="8">CGMCC 4.7289</strain>
    </source>
</reference>
<feature type="domain" description="HTH tetR-type" evidence="6">
    <location>
        <begin position="11"/>
        <end position="71"/>
    </location>
</feature>
<dbReference type="Gene3D" id="1.10.357.10">
    <property type="entry name" value="Tetracycline Repressor, domain 2"/>
    <property type="match status" value="1"/>
</dbReference>
<accession>A0ABV8LYQ5</accession>
<dbReference type="InterPro" id="IPR039538">
    <property type="entry name" value="BetI_C"/>
</dbReference>
<evidence type="ECO:0000259" key="6">
    <source>
        <dbReference type="PROSITE" id="PS50977"/>
    </source>
</evidence>
<dbReference type="PRINTS" id="PR00455">
    <property type="entry name" value="HTHTETR"/>
</dbReference>